<dbReference type="Pfam" id="PF14025">
    <property type="entry name" value="DUF4241"/>
    <property type="match status" value="1"/>
</dbReference>
<name>A0A098L9U9_9BACT</name>
<proteinExistence type="predicted"/>
<keyword evidence="2" id="KW-1185">Reference proteome</keyword>
<organism evidence="1 2">
    <name type="scientific">Sporocytophaga myxococcoides</name>
    <dbReference type="NCBI Taxonomy" id="153721"/>
    <lineage>
        <taxon>Bacteria</taxon>
        <taxon>Pseudomonadati</taxon>
        <taxon>Bacteroidota</taxon>
        <taxon>Cytophagia</taxon>
        <taxon>Cytophagales</taxon>
        <taxon>Cytophagaceae</taxon>
        <taxon>Sporocytophaga</taxon>
    </lineage>
</organism>
<evidence type="ECO:0008006" key="3">
    <source>
        <dbReference type="Google" id="ProtNLM"/>
    </source>
</evidence>
<dbReference type="InterPro" id="IPR025335">
    <property type="entry name" value="DUF4241"/>
</dbReference>
<dbReference type="Proteomes" id="UP000030185">
    <property type="component" value="Unassembled WGS sequence"/>
</dbReference>
<dbReference type="OrthoDB" id="9789980at2"/>
<accession>A0A098L9U9</accession>
<dbReference type="eggNOG" id="ENOG502Z7NH">
    <property type="taxonomic scope" value="Bacteria"/>
</dbReference>
<protein>
    <recommendedName>
        <fullName evidence="3">DUF4241 domain-containing protein</fullName>
    </recommendedName>
</protein>
<dbReference type="EMBL" id="BBLT01000001">
    <property type="protein sequence ID" value="GAL82948.1"/>
    <property type="molecule type" value="Genomic_DNA"/>
</dbReference>
<evidence type="ECO:0000313" key="1">
    <source>
        <dbReference type="EMBL" id="GAL82948.1"/>
    </source>
</evidence>
<dbReference type="STRING" id="153721.MYP_174"/>
<gene>
    <name evidence="1" type="ORF">MYP_174</name>
</gene>
<reference evidence="1 2" key="1">
    <citation type="submission" date="2014-09" db="EMBL/GenBank/DDBJ databases">
        <title>Sporocytophaga myxococcoides PG-01 genome sequencing.</title>
        <authorList>
            <person name="Liu L."/>
            <person name="Gao P.J."/>
            <person name="Chen G.J."/>
            <person name="Wang L.S."/>
        </authorList>
    </citation>
    <scope>NUCLEOTIDE SEQUENCE [LARGE SCALE GENOMIC DNA]</scope>
    <source>
        <strain evidence="1 2">PG-01</strain>
    </source>
</reference>
<dbReference type="RefSeq" id="WP_052429856.1">
    <property type="nucleotide sequence ID" value="NZ_BBLT01000001.1"/>
</dbReference>
<dbReference type="AlphaFoldDB" id="A0A098L9U9"/>
<comment type="caution">
    <text evidence="1">The sequence shown here is derived from an EMBL/GenBank/DDBJ whole genome shotgun (WGS) entry which is preliminary data.</text>
</comment>
<evidence type="ECO:0000313" key="2">
    <source>
        <dbReference type="Proteomes" id="UP000030185"/>
    </source>
</evidence>
<sequence>MIKYPSFLEDSFSKGYSIIEEGITYTFQCQDMGNINIHSGKVLTCDPLNTEEVDAFVNLFPIGSFPVELAIADIETDERIAFARIKFSEEKPVRWEFALLEGQRMEDLQDGEIFGYAVDSGLGCFMDLSALDAYEFYAQKNKEYHEEIFDQMDEVYKDTRTWYMWKSKEDTIAIFTTGYGDDVYQSYVGFDNDGRICRLVTDFNLLEWNK</sequence>